<proteinExistence type="predicted"/>
<evidence type="ECO:0000313" key="2">
    <source>
        <dbReference type="Proteomes" id="UP001054252"/>
    </source>
</evidence>
<comment type="caution">
    <text evidence="1">The sequence shown here is derived from an EMBL/GenBank/DDBJ whole genome shotgun (WGS) entry which is preliminary data.</text>
</comment>
<name>A0AAV5HRH6_9ROSI</name>
<keyword evidence="2" id="KW-1185">Reference proteome</keyword>
<accession>A0AAV5HRH6</accession>
<dbReference type="AlphaFoldDB" id="A0AAV5HRH6"/>
<gene>
    <name evidence="1" type="ORF">SLEP1_g3953</name>
</gene>
<dbReference type="EMBL" id="BPVZ01000003">
    <property type="protein sequence ID" value="GKU89876.1"/>
    <property type="molecule type" value="Genomic_DNA"/>
</dbReference>
<reference evidence="1 2" key="1">
    <citation type="journal article" date="2021" name="Commun. Biol.">
        <title>The genome of Shorea leprosula (Dipterocarpaceae) highlights the ecological relevance of drought in aseasonal tropical rainforests.</title>
        <authorList>
            <person name="Ng K.K.S."/>
            <person name="Kobayashi M.J."/>
            <person name="Fawcett J.A."/>
            <person name="Hatakeyama M."/>
            <person name="Paape T."/>
            <person name="Ng C.H."/>
            <person name="Ang C.C."/>
            <person name="Tnah L.H."/>
            <person name="Lee C.T."/>
            <person name="Nishiyama T."/>
            <person name="Sese J."/>
            <person name="O'Brien M.J."/>
            <person name="Copetti D."/>
            <person name="Mohd Noor M.I."/>
            <person name="Ong R.C."/>
            <person name="Putra M."/>
            <person name="Sireger I.Z."/>
            <person name="Indrioko S."/>
            <person name="Kosugi Y."/>
            <person name="Izuno A."/>
            <person name="Isagi Y."/>
            <person name="Lee S.L."/>
            <person name="Shimizu K.K."/>
        </authorList>
    </citation>
    <scope>NUCLEOTIDE SEQUENCE [LARGE SCALE GENOMIC DNA]</scope>
    <source>
        <strain evidence="1">214</strain>
    </source>
</reference>
<sequence length="78" mass="7867">MGVSSVDELLDDAVGWSPLSSLALELALASGAILSGESCNSGGTIIVIGSTDNTPASSPSLPWLPRCSVSSLNETIFT</sequence>
<organism evidence="1 2">
    <name type="scientific">Rubroshorea leprosula</name>
    <dbReference type="NCBI Taxonomy" id="152421"/>
    <lineage>
        <taxon>Eukaryota</taxon>
        <taxon>Viridiplantae</taxon>
        <taxon>Streptophyta</taxon>
        <taxon>Embryophyta</taxon>
        <taxon>Tracheophyta</taxon>
        <taxon>Spermatophyta</taxon>
        <taxon>Magnoliopsida</taxon>
        <taxon>eudicotyledons</taxon>
        <taxon>Gunneridae</taxon>
        <taxon>Pentapetalae</taxon>
        <taxon>rosids</taxon>
        <taxon>malvids</taxon>
        <taxon>Malvales</taxon>
        <taxon>Dipterocarpaceae</taxon>
        <taxon>Rubroshorea</taxon>
    </lineage>
</organism>
<dbReference type="Proteomes" id="UP001054252">
    <property type="component" value="Unassembled WGS sequence"/>
</dbReference>
<evidence type="ECO:0000313" key="1">
    <source>
        <dbReference type="EMBL" id="GKU89876.1"/>
    </source>
</evidence>
<protein>
    <submittedName>
        <fullName evidence="1">Uncharacterized protein</fullName>
    </submittedName>
</protein>